<dbReference type="RefSeq" id="WP_099071021.1">
    <property type="nucleotide sequence ID" value="NZ_LAHD01000234.1"/>
</dbReference>
<dbReference type="GeneID" id="57098323"/>
<organism evidence="1 2">
    <name type="scientific">Nostoc linckia z8</name>
    <dbReference type="NCBI Taxonomy" id="1628746"/>
    <lineage>
        <taxon>Bacteria</taxon>
        <taxon>Bacillati</taxon>
        <taxon>Cyanobacteriota</taxon>
        <taxon>Cyanophyceae</taxon>
        <taxon>Nostocales</taxon>
        <taxon>Nostocaceae</taxon>
        <taxon>Nostoc</taxon>
    </lineage>
</organism>
<dbReference type="EMBL" id="LAHD01000234">
    <property type="protein sequence ID" value="PHJ91107.1"/>
    <property type="molecule type" value="Genomic_DNA"/>
</dbReference>
<evidence type="ECO:0000313" key="1">
    <source>
        <dbReference type="EMBL" id="PHJ91107.1"/>
    </source>
</evidence>
<dbReference type="Proteomes" id="UP000222310">
    <property type="component" value="Unassembled WGS sequence"/>
</dbReference>
<evidence type="ECO:0008006" key="3">
    <source>
        <dbReference type="Google" id="ProtNLM"/>
    </source>
</evidence>
<accession>A0A9Q6EH62</accession>
<gene>
    <name evidence="1" type="ORF">VF08_37135</name>
</gene>
<name>A0A9Q6EH62_NOSLI</name>
<sequence length="88" mass="9989">MKATNQLVNFLEKELAISGNAISLALRHCQQTPNFLAITLWQYGFINLDQLAQIFDWLEEGGTGNWGRWGDGEMGRWGDGEMSFFLYG</sequence>
<comment type="caution">
    <text evidence="1">The sequence shown here is derived from an EMBL/GenBank/DDBJ whole genome shotgun (WGS) entry which is preliminary data.</text>
</comment>
<reference evidence="1 2" key="1">
    <citation type="submission" date="2015-02" db="EMBL/GenBank/DDBJ databases">
        <title>Nostoc linckia genome annotation.</title>
        <authorList>
            <person name="Zhou Z."/>
        </authorList>
    </citation>
    <scope>NUCLEOTIDE SEQUENCE [LARGE SCALE GENOMIC DNA]</scope>
    <source>
        <strain evidence="2">z8</strain>
    </source>
</reference>
<dbReference type="AlphaFoldDB" id="A0A9Q6EH62"/>
<dbReference type="InterPro" id="IPR021336">
    <property type="entry name" value="DUF2949"/>
</dbReference>
<proteinExistence type="predicted"/>
<dbReference type="Pfam" id="PF11165">
    <property type="entry name" value="DUF2949"/>
    <property type="match status" value="1"/>
</dbReference>
<protein>
    <recommendedName>
        <fullName evidence="3">DUF2949 domain-containing protein</fullName>
    </recommendedName>
</protein>
<evidence type="ECO:0000313" key="2">
    <source>
        <dbReference type="Proteomes" id="UP000222310"/>
    </source>
</evidence>